<evidence type="ECO:0000256" key="5">
    <source>
        <dbReference type="ARBA" id="ARBA00023136"/>
    </source>
</evidence>
<evidence type="ECO:0000256" key="4">
    <source>
        <dbReference type="ARBA" id="ARBA00022989"/>
    </source>
</evidence>
<keyword evidence="3 7" id="KW-0812">Transmembrane</keyword>
<protein>
    <submittedName>
        <fullName evidence="8">Holin-like protein</fullName>
    </submittedName>
</protein>
<feature type="region of interest" description="Disordered" evidence="6">
    <location>
        <begin position="148"/>
        <end position="184"/>
    </location>
</feature>
<feature type="transmembrane region" description="Helical" evidence="7">
    <location>
        <begin position="70"/>
        <end position="89"/>
    </location>
</feature>
<dbReference type="InterPro" id="IPR005538">
    <property type="entry name" value="LrgA/CidA"/>
</dbReference>
<dbReference type="PANTHER" id="PTHR33931:SF2">
    <property type="entry name" value="HOLIN-LIKE PROTEIN CIDA"/>
    <property type="match status" value="1"/>
</dbReference>
<dbReference type="Pfam" id="PF03788">
    <property type="entry name" value="LrgA"/>
    <property type="match status" value="1"/>
</dbReference>
<keyword evidence="4 7" id="KW-1133">Transmembrane helix</keyword>
<evidence type="ECO:0000313" key="8">
    <source>
        <dbReference type="EMBL" id="PYF06456.1"/>
    </source>
</evidence>
<sequence>MKLSLRLTDALMRIIRTIAQILILYVFYYIGVLIVKVTGLPLPASILGLVLLAVCLKMKWVKVEYIREGAGFLIAFMTLFFIPAIVGIIDYPELLSLEGILLLSTVFVSTLFAILISSKLSEMIEKKELAMIEKKEAVAVMQTELDSVEEKDSHVLNPSASLKEPQQNEKTKEDEILEGSHLHR</sequence>
<name>A0A318TNV4_9BACL</name>
<proteinExistence type="predicted"/>
<feature type="transmembrane region" description="Helical" evidence="7">
    <location>
        <begin position="12"/>
        <end position="34"/>
    </location>
</feature>
<dbReference type="AlphaFoldDB" id="A0A318TNV4"/>
<accession>A0A318TNV4</accession>
<evidence type="ECO:0000256" key="7">
    <source>
        <dbReference type="SAM" id="Phobius"/>
    </source>
</evidence>
<comment type="caution">
    <text evidence="8">The sequence shown here is derived from an EMBL/GenBank/DDBJ whole genome shotgun (WGS) entry which is preliminary data.</text>
</comment>
<keyword evidence="5 7" id="KW-0472">Membrane</keyword>
<keyword evidence="2" id="KW-1003">Cell membrane</keyword>
<organism evidence="8 9">
    <name type="scientific">Ureibacillus chungkukjangi</name>
    <dbReference type="NCBI Taxonomy" id="1202712"/>
    <lineage>
        <taxon>Bacteria</taxon>
        <taxon>Bacillati</taxon>
        <taxon>Bacillota</taxon>
        <taxon>Bacilli</taxon>
        <taxon>Bacillales</taxon>
        <taxon>Caryophanaceae</taxon>
        <taxon>Ureibacillus</taxon>
    </lineage>
</organism>
<evidence type="ECO:0000256" key="2">
    <source>
        <dbReference type="ARBA" id="ARBA00022475"/>
    </source>
</evidence>
<evidence type="ECO:0000313" key="9">
    <source>
        <dbReference type="Proteomes" id="UP000247416"/>
    </source>
</evidence>
<reference evidence="8 9" key="1">
    <citation type="submission" date="2018-06" db="EMBL/GenBank/DDBJ databases">
        <title>Genomic Encyclopedia of Archaeal and Bacterial Type Strains, Phase II (KMG-II): from individual species to whole genera.</title>
        <authorList>
            <person name="Goeker M."/>
        </authorList>
    </citation>
    <scope>NUCLEOTIDE SEQUENCE [LARGE SCALE GENOMIC DNA]</scope>
    <source>
        <strain evidence="8 9">KACC 16626</strain>
    </source>
</reference>
<dbReference type="Proteomes" id="UP000247416">
    <property type="component" value="Unassembled WGS sequence"/>
</dbReference>
<feature type="transmembrane region" description="Helical" evidence="7">
    <location>
        <begin position="40"/>
        <end position="58"/>
    </location>
</feature>
<dbReference type="PANTHER" id="PTHR33931">
    <property type="entry name" value="HOLIN-LIKE PROTEIN CIDA-RELATED"/>
    <property type="match status" value="1"/>
</dbReference>
<keyword evidence="9" id="KW-1185">Reference proteome</keyword>
<dbReference type="EMBL" id="QJTJ01000009">
    <property type="protein sequence ID" value="PYF06456.1"/>
    <property type="molecule type" value="Genomic_DNA"/>
</dbReference>
<feature type="transmembrane region" description="Helical" evidence="7">
    <location>
        <begin position="95"/>
        <end position="117"/>
    </location>
</feature>
<evidence type="ECO:0000256" key="6">
    <source>
        <dbReference type="SAM" id="MobiDB-lite"/>
    </source>
</evidence>
<dbReference type="RefSeq" id="WP_235867620.1">
    <property type="nucleotide sequence ID" value="NZ_PYWJ01000013.1"/>
</dbReference>
<evidence type="ECO:0000256" key="1">
    <source>
        <dbReference type="ARBA" id="ARBA00004651"/>
    </source>
</evidence>
<dbReference type="GO" id="GO:0005886">
    <property type="term" value="C:plasma membrane"/>
    <property type="evidence" value="ECO:0007669"/>
    <property type="project" value="UniProtKB-SubCell"/>
</dbReference>
<evidence type="ECO:0000256" key="3">
    <source>
        <dbReference type="ARBA" id="ARBA00022692"/>
    </source>
</evidence>
<gene>
    <name evidence="8" type="ORF">BJ095_10926</name>
</gene>
<comment type="subcellular location">
    <subcellularLocation>
        <location evidence="1">Cell membrane</location>
        <topology evidence="1">Multi-pass membrane protein</topology>
    </subcellularLocation>
</comment>
<feature type="compositionally biased region" description="Basic and acidic residues" evidence="6">
    <location>
        <begin position="166"/>
        <end position="184"/>
    </location>
</feature>